<gene>
    <name evidence="1" type="ORF">IPP15_23280</name>
</gene>
<protein>
    <submittedName>
        <fullName evidence="1">Uncharacterized protein</fullName>
    </submittedName>
</protein>
<sequence>MVSLVMQENDKSKWYVATGKVFNDMGCVTLAQNLILSEVEDFCGFGEDNKTWVCAKSIDFGFLNGRLHPEYPL</sequence>
<dbReference type="Proteomes" id="UP000808337">
    <property type="component" value="Unassembled WGS sequence"/>
</dbReference>
<accession>A0A9D7SY30</accession>
<dbReference type="EMBL" id="JADKGY010000034">
    <property type="protein sequence ID" value="MBK9985232.1"/>
    <property type="molecule type" value="Genomic_DNA"/>
</dbReference>
<name>A0A9D7SY30_9BACT</name>
<proteinExistence type="predicted"/>
<evidence type="ECO:0000313" key="2">
    <source>
        <dbReference type="Proteomes" id="UP000808337"/>
    </source>
</evidence>
<reference evidence="1 2" key="1">
    <citation type="submission" date="2020-10" db="EMBL/GenBank/DDBJ databases">
        <title>Connecting structure to function with the recovery of over 1000 high-quality activated sludge metagenome-assembled genomes encoding full-length rRNA genes using long-read sequencing.</title>
        <authorList>
            <person name="Singleton C.M."/>
            <person name="Petriglieri F."/>
            <person name="Kristensen J.M."/>
            <person name="Kirkegaard R.H."/>
            <person name="Michaelsen T.Y."/>
            <person name="Andersen M.H."/>
            <person name="Karst S.M."/>
            <person name="Dueholm M.S."/>
            <person name="Nielsen P.H."/>
            <person name="Albertsen M."/>
        </authorList>
    </citation>
    <scope>NUCLEOTIDE SEQUENCE [LARGE SCALE GENOMIC DNA]</scope>
    <source>
        <strain evidence="1">Ribe_18-Q3-R11-54_MAXAC.273</strain>
    </source>
</reference>
<dbReference type="AlphaFoldDB" id="A0A9D7SY30"/>
<evidence type="ECO:0000313" key="1">
    <source>
        <dbReference type="EMBL" id="MBK9985232.1"/>
    </source>
</evidence>
<comment type="caution">
    <text evidence="1">The sequence shown here is derived from an EMBL/GenBank/DDBJ whole genome shotgun (WGS) entry which is preliminary data.</text>
</comment>
<organism evidence="1 2">
    <name type="scientific">Candidatus Opimibacter skivensis</name>
    <dbReference type="NCBI Taxonomy" id="2982028"/>
    <lineage>
        <taxon>Bacteria</taxon>
        <taxon>Pseudomonadati</taxon>
        <taxon>Bacteroidota</taxon>
        <taxon>Saprospiria</taxon>
        <taxon>Saprospirales</taxon>
        <taxon>Saprospiraceae</taxon>
        <taxon>Candidatus Opimibacter</taxon>
    </lineage>
</organism>